<keyword evidence="1" id="KW-0175">Coiled coil</keyword>
<dbReference type="PROSITE" id="PS50132">
    <property type="entry name" value="RGS"/>
    <property type="match status" value="1"/>
</dbReference>
<feature type="region of interest" description="Disordered" evidence="2">
    <location>
        <begin position="236"/>
        <end position="344"/>
    </location>
</feature>
<feature type="compositionally biased region" description="Low complexity" evidence="2">
    <location>
        <begin position="699"/>
        <end position="717"/>
    </location>
</feature>
<dbReference type="PANTHER" id="PTHR34386">
    <property type="entry name" value="GLUTAREDOXIN"/>
    <property type="match status" value="1"/>
</dbReference>
<feature type="region of interest" description="Disordered" evidence="2">
    <location>
        <begin position="634"/>
        <end position="662"/>
    </location>
</feature>
<dbReference type="SMART" id="SM00315">
    <property type="entry name" value="RGS"/>
    <property type="match status" value="1"/>
</dbReference>
<feature type="domain" description="RGS" evidence="3">
    <location>
        <begin position="728"/>
        <end position="845"/>
    </location>
</feature>
<feature type="compositionally biased region" description="Low complexity" evidence="2">
    <location>
        <begin position="288"/>
        <end position="312"/>
    </location>
</feature>
<dbReference type="Proteomes" id="UP001146793">
    <property type="component" value="Unassembled WGS sequence"/>
</dbReference>
<feature type="compositionally biased region" description="Low complexity" evidence="2">
    <location>
        <begin position="239"/>
        <end position="276"/>
    </location>
</feature>
<dbReference type="AlphaFoldDB" id="A0AAV7YSR6"/>
<feature type="compositionally biased region" description="Acidic residues" evidence="2">
    <location>
        <begin position="1082"/>
        <end position="1101"/>
    </location>
</feature>
<feature type="compositionally biased region" description="Basic residues" evidence="2">
    <location>
        <begin position="315"/>
        <end position="339"/>
    </location>
</feature>
<dbReference type="Pfam" id="PF04784">
    <property type="entry name" value="DUF547"/>
    <property type="match status" value="1"/>
</dbReference>
<evidence type="ECO:0000313" key="4">
    <source>
        <dbReference type="EMBL" id="KAJ3431869.1"/>
    </source>
</evidence>
<evidence type="ECO:0000256" key="1">
    <source>
        <dbReference type="SAM" id="Coils"/>
    </source>
</evidence>
<dbReference type="SUPFAM" id="SSF48097">
    <property type="entry name" value="Regulator of G-protein signaling, RGS"/>
    <property type="match status" value="1"/>
</dbReference>
<feature type="compositionally biased region" description="Low complexity" evidence="2">
    <location>
        <begin position="1102"/>
        <end position="1112"/>
    </location>
</feature>
<feature type="compositionally biased region" description="Polar residues" evidence="2">
    <location>
        <begin position="637"/>
        <end position="646"/>
    </location>
</feature>
<feature type="coiled-coil region" evidence="1">
    <location>
        <begin position="371"/>
        <end position="552"/>
    </location>
</feature>
<proteinExistence type="predicted"/>
<sequence length="1247" mass="144841">MTNKEAIKPEKKHFNSITKKENKGEEKEKEKEKEKEVEKEKENKEKEKEKDRNQKENKVLPKEEEKNKASTESEDSNFSVSSGGESYSDDTDENEKNNKKENNKFRTTFELKRLKKKRSLSAVRTNSRVTKIDLRDQKNKNENQNKNKNFIKRNKKEAKSGNKGKVQKSLSETIPITKRNELKFNQKKSKKKLKLLSKLKSPFNRKKQIKIKNKGQLKTFRNKTYSLQQFPSFAKECSDSYNSTSSSTSSGTNSFSSSSLSSSTDSDTNTSANSDSGATTASKTDTGSNSNSNSGLDSNSSSFTSSNSNSESNLRKQKQMQKPAQTKKPKQKQKQKQKQKKDEQTILELIKENFKKKKDLELLKGYKNFSLEELRSEFKKKKFQNEQLKNQNERGNFEMKLARTKKIIKEKQKENENIEKEHQKIELKCKNLQEQIEIEKKEDIKIITEEDLEQLNLKIKQLKFEKLKLEKESHCGNLENKIEGTSSRIKNKLEEIEKIKDEIELNDLMIIKTWNEMEEVEKTNITSKTQELEQLESESINLQKRIKTIQFENKSLKRKINSLVSYSGKDRLMSIQVQLSTKERENRKLNYEIEELKKKFRNKDSSEILLSDEISIGSSQLNSEIEEDQDFDANKKISPNLNPNTSHVHRQDKDKEQEVVSNSEESNGIKLIFSPTISANSSIYNSVGTFMVDTASTATTTNESTKNGNSGSNVNSKARNSNNSQINTIGELLENDLCIEYFKEFLSQQLNQERFLFLIEIDLFLKTQLKDDLTELANNIHNKYLKENSLFEIKLKEEIKIEILKQIKEKEIDLHIFKKAKKVIKNELKDQFFQFKKSQLFQQYLNENKNKNVNNDNHHHTNHNHNNTNGGGDGIKGNGNNHDIQSIRIVAKQIDTSALNTTYNYQGEIRNPLLIAEKLMETLIDMLNAIYSVSSEQINCELFYQSISFRRFIVATAELQSIDLQIVEKFSNGEKIAFWLNIYNILALHSAIENNVPTDQLSSKKFLRNNKYKIGDNYLFSLSEIKYQILFGKIFNKKYKSKKKNKIKPNNNIIDDDDEKIGDDENNINDDDDNNNDNNDNNNDDDDDDDDNDNGNDDDDLNNNSSSGNNNSNYRFLNKKELFVKLLIDEIDERILFALVSLNSQSSTIRAYYSKTYDKQLEFTAKMFLSKYLQIDQQKKILYLPRVIYQFTNLFGSDTNEIIKYVLKKISNNDQENLLNDHSSYNIKFSKYQFFPILEFDSQYTVI</sequence>
<feature type="region of interest" description="Disordered" evidence="2">
    <location>
        <begin position="1"/>
        <end position="215"/>
    </location>
</feature>
<dbReference type="EMBL" id="JANTQA010000047">
    <property type="protein sequence ID" value="KAJ3431869.1"/>
    <property type="molecule type" value="Genomic_DNA"/>
</dbReference>
<accession>A0AAV7YSR6</accession>
<organism evidence="4 5">
    <name type="scientific">Anaeramoeba flamelloides</name>
    <dbReference type="NCBI Taxonomy" id="1746091"/>
    <lineage>
        <taxon>Eukaryota</taxon>
        <taxon>Metamonada</taxon>
        <taxon>Anaeramoebidae</taxon>
        <taxon>Anaeramoeba</taxon>
    </lineage>
</organism>
<evidence type="ECO:0000313" key="5">
    <source>
        <dbReference type="Proteomes" id="UP001146793"/>
    </source>
</evidence>
<dbReference type="GO" id="GO:0009055">
    <property type="term" value="F:electron transfer activity"/>
    <property type="evidence" value="ECO:0007669"/>
    <property type="project" value="TreeGrafter"/>
</dbReference>
<name>A0AAV7YSR6_9EUKA</name>
<dbReference type="InterPro" id="IPR044926">
    <property type="entry name" value="RGS_subdomain_2"/>
</dbReference>
<feature type="compositionally biased region" description="Acidic residues" evidence="2">
    <location>
        <begin position="1054"/>
        <end position="1075"/>
    </location>
</feature>
<comment type="caution">
    <text evidence="4">The sequence shown here is derived from an EMBL/GenBank/DDBJ whole genome shotgun (WGS) entry which is preliminary data.</text>
</comment>
<dbReference type="PANTHER" id="PTHR34386:SF1">
    <property type="entry name" value="GLUTAREDOXIN-LIKE PROTEIN NRDH"/>
    <property type="match status" value="1"/>
</dbReference>
<dbReference type="Gene3D" id="1.10.167.10">
    <property type="entry name" value="Regulator of G-protein Signalling 4, domain 2"/>
    <property type="match status" value="1"/>
</dbReference>
<protein>
    <submittedName>
        <fullName evidence="4">Electron carrier/ protein disulfide oxidoreductase</fullName>
    </submittedName>
</protein>
<feature type="compositionally biased region" description="Basic and acidic residues" evidence="2">
    <location>
        <begin position="649"/>
        <end position="658"/>
    </location>
</feature>
<feature type="compositionally biased region" description="Polar residues" evidence="2">
    <location>
        <begin position="76"/>
        <end position="85"/>
    </location>
</feature>
<feature type="compositionally biased region" description="Basic and acidic residues" evidence="2">
    <location>
        <begin position="130"/>
        <end position="145"/>
    </location>
</feature>
<dbReference type="GO" id="GO:0045454">
    <property type="term" value="P:cell redox homeostasis"/>
    <property type="evidence" value="ECO:0007669"/>
    <property type="project" value="TreeGrafter"/>
</dbReference>
<evidence type="ECO:0000259" key="3">
    <source>
        <dbReference type="PROSITE" id="PS50132"/>
    </source>
</evidence>
<feature type="compositionally biased region" description="Basic residues" evidence="2">
    <location>
        <begin position="185"/>
        <end position="215"/>
    </location>
</feature>
<feature type="compositionally biased region" description="Basic and acidic residues" evidence="2">
    <location>
        <begin position="94"/>
        <end position="112"/>
    </location>
</feature>
<feature type="region of interest" description="Disordered" evidence="2">
    <location>
        <begin position="852"/>
        <end position="878"/>
    </location>
</feature>
<feature type="compositionally biased region" description="Basic and acidic residues" evidence="2">
    <location>
        <begin position="1"/>
        <end position="71"/>
    </location>
</feature>
<dbReference type="CDD" id="cd07440">
    <property type="entry name" value="RGS"/>
    <property type="match status" value="1"/>
</dbReference>
<feature type="region of interest" description="Disordered" evidence="2">
    <location>
        <begin position="1047"/>
        <end position="1112"/>
    </location>
</feature>
<gene>
    <name evidence="4" type="ORF">M0812_20793</name>
</gene>
<dbReference type="InterPro" id="IPR016137">
    <property type="entry name" value="RGS"/>
</dbReference>
<feature type="region of interest" description="Disordered" evidence="2">
    <location>
        <begin position="699"/>
        <end position="721"/>
    </location>
</feature>
<feature type="compositionally biased region" description="Polar residues" evidence="2">
    <location>
        <begin position="277"/>
        <end position="287"/>
    </location>
</feature>
<evidence type="ECO:0000256" key="2">
    <source>
        <dbReference type="SAM" id="MobiDB-lite"/>
    </source>
</evidence>
<dbReference type="InterPro" id="IPR006869">
    <property type="entry name" value="DUF547"/>
</dbReference>
<dbReference type="InterPro" id="IPR051548">
    <property type="entry name" value="Grx-like_ET"/>
</dbReference>
<dbReference type="InterPro" id="IPR036305">
    <property type="entry name" value="RGS_sf"/>
</dbReference>
<reference evidence="4" key="1">
    <citation type="submission" date="2022-08" db="EMBL/GenBank/DDBJ databases">
        <title>Novel sulphate-reducing endosymbionts in the free-living metamonad Anaeramoeba.</title>
        <authorList>
            <person name="Jerlstrom-Hultqvist J."/>
            <person name="Cepicka I."/>
            <person name="Gallot-Lavallee L."/>
            <person name="Salas-Leiva D."/>
            <person name="Curtis B.A."/>
            <person name="Zahonova K."/>
            <person name="Pipaliya S."/>
            <person name="Dacks J."/>
            <person name="Roger A.J."/>
        </authorList>
    </citation>
    <scope>NUCLEOTIDE SEQUENCE</scope>
    <source>
        <strain evidence="4">Busselton2</strain>
    </source>
</reference>
<dbReference type="Pfam" id="PF00615">
    <property type="entry name" value="RGS"/>
    <property type="match status" value="1"/>
</dbReference>